<dbReference type="Gene3D" id="3.30.1130.10">
    <property type="match status" value="1"/>
</dbReference>
<dbReference type="KEGG" id="ppsc:EHS13_22340"/>
<dbReference type="HAMAP" id="MF_00818">
    <property type="entry name" value="QueF_type1"/>
    <property type="match status" value="1"/>
</dbReference>
<dbReference type="GO" id="GO:0005737">
    <property type="term" value="C:cytoplasm"/>
    <property type="evidence" value="ECO:0007669"/>
    <property type="project" value="UniProtKB-SubCell"/>
</dbReference>
<feature type="active site" description="Thioimide intermediate" evidence="5">
    <location>
        <position position="34"/>
    </location>
</feature>
<gene>
    <name evidence="5 6" type="primary">queF</name>
    <name evidence="6" type="ORF">EHS13_22340</name>
</gene>
<dbReference type="PANTHER" id="PTHR34354:SF1">
    <property type="entry name" value="NADPH-DEPENDENT 7-CYANO-7-DEAZAGUANINE REDUCTASE"/>
    <property type="match status" value="1"/>
</dbReference>
<proteinExistence type="inferred from homology"/>
<dbReference type="Proteomes" id="UP000426246">
    <property type="component" value="Chromosome"/>
</dbReference>
<dbReference type="Pfam" id="PF14489">
    <property type="entry name" value="QueF"/>
    <property type="match status" value="1"/>
</dbReference>
<dbReference type="InterPro" id="IPR050084">
    <property type="entry name" value="NADPH_dep_7-cyano-7-deazaG_red"/>
</dbReference>
<dbReference type="EC" id="1.7.1.13" evidence="5"/>
<reference evidence="7" key="1">
    <citation type="submission" date="2018-11" db="EMBL/GenBank/DDBJ databases">
        <title>Complete genome sequence of Paenibacillus sp. ML311-T8.</title>
        <authorList>
            <person name="Nam Y.-D."/>
            <person name="Kang J."/>
            <person name="Chung W.-H."/>
            <person name="Park Y.S."/>
        </authorList>
    </citation>
    <scope>NUCLEOTIDE SEQUENCE [LARGE SCALE GENOMIC DNA]</scope>
    <source>
        <strain evidence="7">ML311-T8</strain>
    </source>
</reference>
<feature type="active site" description="Proton donor" evidence="5">
    <location>
        <position position="41"/>
    </location>
</feature>
<dbReference type="UniPathway" id="UPA00392"/>
<dbReference type="InterPro" id="IPR016856">
    <property type="entry name" value="QueF_type1"/>
</dbReference>
<comment type="catalytic activity">
    <reaction evidence="5">
        <text>7-aminomethyl-7-carbaguanine + 2 NADP(+) = 7-cyano-7-carbaguanine + 2 NADPH + 3 H(+)</text>
        <dbReference type="Rhea" id="RHEA:13409"/>
        <dbReference type="ChEBI" id="CHEBI:15378"/>
        <dbReference type="ChEBI" id="CHEBI:45075"/>
        <dbReference type="ChEBI" id="CHEBI:57783"/>
        <dbReference type="ChEBI" id="CHEBI:58349"/>
        <dbReference type="ChEBI" id="CHEBI:58703"/>
        <dbReference type="EC" id="1.7.1.13"/>
    </reaction>
</comment>
<dbReference type="RefSeq" id="WP_155702535.1">
    <property type="nucleotide sequence ID" value="NZ_CP034235.1"/>
</dbReference>
<name>A0A6B8RM96_9BACL</name>
<comment type="subcellular location">
    <subcellularLocation>
        <location evidence="5">Cytoplasm</location>
    </subcellularLocation>
</comment>
<feature type="binding site" evidence="5">
    <location>
        <begin position="75"/>
        <end position="76"/>
    </location>
    <ligand>
        <name>substrate</name>
    </ligand>
</feature>
<evidence type="ECO:0000313" key="7">
    <source>
        <dbReference type="Proteomes" id="UP000426246"/>
    </source>
</evidence>
<keyword evidence="1 5" id="KW-0963">Cytoplasm</keyword>
<keyword evidence="4 5" id="KW-0560">Oxidoreductase</keyword>
<feature type="binding site" evidence="5">
    <location>
        <begin position="56"/>
        <end position="58"/>
    </location>
    <ligand>
        <name>substrate</name>
    </ligand>
</feature>
<accession>A0A6B8RM96</accession>
<dbReference type="PANTHER" id="PTHR34354">
    <property type="entry name" value="NADPH-DEPENDENT 7-CYANO-7-DEAZAGUANINE REDUCTASE"/>
    <property type="match status" value="1"/>
</dbReference>
<dbReference type="AlphaFoldDB" id="A0A6B8RM96"/>
<evidence type="ECO:0000256" key="5">
    <source>
        <dbReference type="HAMAP-Rule" id="MF_00818"/>
    </source>
</evidence>
<evidence type="ECO:0000256" key="2">
    <source>
        <dbReference type="ARBA" id="ARBA00022785"/>
    </source>
</evidence>
<evidence type="ECO:0000256" key="1">
    <source>
        <dbReference type="ARBA" id="ARBA00022490"/>
    </source>
</evidence>
<comment type="function">
    <text evidence="5">Catalyzes the NADPH-dependent reduction of 7-cyano-7-deazaguanine (preQ0) to 7-aminomethyl-7-deazaguanine (preQ1).</text>
</comment>
<dbReference type="PIRSF" id="PIRSF027377">
    <property type="entry name" value="Nitrile_oxidored_QueF"/>
    <property type="match status" value="1"/>
</dbReference>
<sequence length="119" mass="13837">MSTKPERTLLPVPNPHEDRDYEVEIECPEFTALCPVTGQPDFATIIIKYIPGPYIVELKSLKLYIWSFRDEGHFHEDVTNMILNDIVKFIQPRKLHVTGKFNVRGGIYTTVRAEYEAKR</sequence>
<dbReference type="InterPro" id="IPR029500">
    <property type="entry name" value="QueF"/>
</dbReference>
<dbReference type="InterPro" id="IPR043133">
    <property type="entry name" value="GTP-CH-I_C/QueF"/>
</dbReference>
<dbReference type="GO" id="GO:0008616">
    <property type="term" value="P:tRNA queuosine(34) biosynthetic process"/>
    <property type="evidence" value="ECO:0007669"/>
    <property type="project" value="UniProtKB-UniRule"/>
</dbReference>
<keyword evidence="3 5" id="KW-0521">NADP</keyword>
<keyword evidence="7" id="KW-1185">Reference proteome</keyword>
<dbReference type="EMBL" id="CP034235">
    <property type="protein sequence ID" value="QGQ97430.1"/>
    <property type="molecule type" value="Genomic_DNA"/>
</dbReference>
<protein>
    <recommendedName>
        <fullName evidence="5">NADPH-dependent 7-cyano-7-deazaguanine reductase</fullName>
        <ecNumber evidence="5">1.7.1.13</ecNumber>
    </recommendedName>
    <alternativeName>
        <fullName evidence="5">7-cyano-7-carbaguanine reductase</fullName>
    </alternativeName>
    <alternativeName>
        <fullName evidence="5">NADPH-dependent nitrile oxidoreductase</fullName>
    </alternativeName>
    <alternativeName>
        <fullName evidence="5">PreQ(0) reductase</fullName>
    </alternativeName>
</protein>
<evidence type="ECO:0000256" key="4">
    <source>
        <dbReference type="ARBA" id="ARBA00023002"/>
    </source>
</evidence>
<evidence type="ECO:0000256" key="3">
    <source>
        <dbReference type="ARBA" id="ARBA00022857"/>
    </source>
</evidence>
<comment type="pathway">
    <text evidence="5">tRNA modification; tRNA-queuosine biosynthesis.</text>
</comment>
<dbReference type="SUPFAM" id="SSF55620">
    <property type="entry name" value="Tetrahydrobiopterin biosynthesis enzymes-like"/>
    <property type="match status" value="1"/>
</dbReference>
<dbReference type="GO" id="GO:0033739">
    <property type="term" value="F:preQ1 synthase activity"/>
    <property type="evidence" value="ECO:0007669"/>
    <property type="project" value="UniProtKB-UniRule"/>
</dbReference>
<dbReference type="OrthoDB" id="9795077at2"/>
<keyword evidence="2 5" id="KW-0671">Queuosine biosynthesis</keyword>
<dbReference type="NCBIfam" id="TIGR03139">
    <property type="entry name" value="QueF-II"/>
    <property type="match status" value="1"/>
</dbReference>
<evidence type="ECO:0000313" key="6">
    <source>
        <dbReference type="EMBL" id="QGQ97430.1"/>
    </source>
</evidence>
<comment type="similarity">
    <text evidence="5">Belongs to the GTP cyclohydrolase I family. QueF type 1 subfamily.</text>
</comment>
<organism evidence="6 7">
    <name type="scientific">Paenibacillus psychroresistens</name>
    <dbReference type="NCBI Taxonomy" id="1778678"/>
    <lineage>
        <taxon>Bacteria</taxon>
        <taxon>Bacillati</taxon>
        <taxon>Bacillota</taxon>
        <taxon>Bacilli</taxon>
        <taxon>Bacillales</taxon>
        <taxon>Paenibacillaceae</taxon>
        <taxon>Paenibacillus</taxon>
    </lineage>
</organism>